<evidence type="ECO:0000256" key="4">
    <source>
        <dbReference type="ARBA" id="ARBA00022989"/>
    </source>
</evidence>
<keyword evidence="3 7" id="KW-0812">Transmembrane</keyword>
<reference evidence="10" key="1">
    <citation type="submission" date="2018-05" db="EMBL/GenBank/DDBJ databases">
        <authorList>
            <person name="Liu B.-T."/>
        </authorList>
    </citation>
    <scope>NUCLEOTIDE SEQUENCE [LARGE SCALE GENOMIC DNA]</scope>
    <source>
        <strain evidence="10">WD6-1</strain>
    </source>
</reference>
<feature type="region of interest" description="Disordered" evidence="6">
    <location>
        <begin position="40"/>
        <end position="59"/>
    </location>
</feature>
<dbReference type="GO" id="GO:0005886">
    <property type="term" value="C:plasma membrane"/>
    <property type="evidence" value="ECO:0007669"/>
    <property type="project" value="UniProtKB-SubCell"/>
</dbReference>
<dbReference type="Proteomes" id="UP000245168">
    <property type="component" value="Unassembled WGS sequence"/>
</dbReference>
<evidence type="ECO:0000256" key="5">
    <source>
        <dbReference type="ARBA" id="ARBA00023136"/>
    </source>
</evidence>
<organism evidence="9 10">
    <name type="scientific">Marinicauda salina</name>
    <dbReference type="NCBI Taxonomy" id="2135793"/>
    <lineage>
        <taxon>Bacteria</taxon>
        <taxon>Pseudomonadati</taxon>
        <taxon>Pseudomonadota</taxon>
        <taxon>Alphaproteobacteria</taxon>
        <taxon>Maricaulales</taxon>
        <taxon>Maricaulaceae</taxon>
        <taxon>Marinicauda</taxon>
    </lineage>
</organism>
<protein>
    <recommendedName>
        <fullName evidence="8">Type II secretion system protein GspF domain-containing protein</fullName>
    </recommendedName>
</protein>
<feature type="transmembrane region" description="Helical" evidence="7">
    <location>
        <begin position="6"/>
        <end position="29"/>
    </location>
</feature>
<dbReference type="Gene3D" id="1.20.81.30">
    <property type="entry name" value="Type II secretion system (T2SS), domain F"/>
    <property type="match status" value="1"/>
</dbReference>
<feature type="transmembrane region" description="Helical" evidence="7">
    <location>
        <begin position="265"/>
        <end position="284"/>
    </location>
</feature>
<keyword evidence="2" id="KW-1003">Cell membrane</keyword>
<name>A0A2U2BX75_9PROT</name>
<comment type="subcellular location">
    <subcellularLocation>
        <location evidence="1">Cell membrane</location>
        <topology evidence="1">Multi-pass membrane protein</topology>
    </subcellularLocation>
</comment>
<dbReference type="Pfam" id="PF00482">
    <property type="entry name" value="T2SSF"/>
    <property type="match status" value="1"/>
</dbReference>
<dbReference type="RefSeq" id="WP_109251864.1">
    <property type="nucleotide sequence ID" value="NZ_QEXV01000001.1"/>
</dbReference>
<keyword evidence="10" id="KW-1185">Reference proteome</keyword>
<dbReference type="AlphaFoldDB" id="A0A2U2BX75"/>
<evidence type="ECO:0000256" key="2">
    <source>
        <dbReference type="ARBA" id="ARBA00022475"/>
    </source>
</evidence>
<evidence type="ECO:0000256" key="1">
    <source>
        <dbReference type="ARBA" id="ARBA00004651"/>
    </source>
</evidence>
<proteinExistence type="predicted"/>
<dbReference type="InterPro" id="IPR042094">
    <property type="entry name" value="T2SS_GspF_sf"/>
</dbReference>
<dbReference type="EMBL" id="QEXV01000001">
    <property type="protein sequence ID" value="PWE18590.1"/>
    <property type="molecule type" value="Genomic_DNA"/>
</dbReference>
<sequence>MSDVFANQVIYAMVFIAILLGVEGMFLLVRSSSRARQAVERRMREESTAPEVQRGASLRRGAETSYGPISDLIVRLFPSIAAFLAQTESRASPALLAAGALLLAIVVTLLLQALVGLPPLPALGVGLLCGLGVPILGVNILVGVEKAKFRSQLPNAIDLVARGLEAGHPVPVALGLVGKEMDSPIGPAFRQAIDEINYGLDRAVALRHVAEKYPDPNLRFFIASIDMQRETGGNLVSVLKNLTRVIRERENMRKKAFALSAEGRMTAFIVGSLPFIVIGAIFMLNPDYYMRVLDRVSFIISMVAAFSLWGAGLFWIWRMVNVKV</sequence>
<gene>
    <name evidence="9" type="ORF">DDZ18_03020</name>
</gene>
<comment type="caution">
    <text evidence="9">The sequence shown here is derived from an EMBL/GenBank/DDBJ whole genome shotgun (WGS) entry which is preliminary data.</text>
</comment>
<feature type="transmembrane region" description="Helical" evidence="7">
    <location>
        <begin position="94"/>
        <end position="115"/>
    </location>
</feature>
<dbReference type="InterPro" id="IPR018076">
    <property type="entry name" value="T2SS_GspF_dom"/>
</dbReference>
<evidence type="ECO:0000256" key="7">
    <source>
        <dbReference type="SAM" id="Phobius"/>
    </source>
</evidence>
<keyword evidence="4 7" id="KW-1133">Transmembrane helix</keyword>
<feature type="transmembrane region" description="Helical" evidence="7">
    <location>
        <begin position="296"/>
        <end position="317"/>
    </location>
</feature>
<accession>A0A2U2BX75</accession>
<feature type="domain" description="Type II secretion system protein GspF" evidence="8">
    <location>
        <begin position="157"/>
        <end position="281"/>
    </location>
</feature>
<evidence type="ECO:0000259" key="8">
    <source>
        <dbReference type="Pfam" id="PF00482"/>
    </source>
</evidence>
<dbReference type="PANTHER" id="PTHR35007">
    <property type="entry name" value="INTEGRAL MEMBRANE PROTEIN-RELATED"/>
    <property type="match status" value="1"/>
</dbReference>
<keyword evidence="5 7" id="KW-0472">Membrane</keyword>
<evidence type="ECO:0000256" key="6">
    <source>
        <dbReference type="SAM" id="MobiDB-lite"/>
    </source>
</evidence>
<feature type="transmembrane region" description="Helical" evidence="7">
    <location>
        <begin position="121"/>
        <end position="142"/>
    </location>
</feature>
<evidence type="ECO:0000256" key="3">
    <source>
        <dbReference type="ARBA" id="ARBA00022692"/>
    </source>
</evidence>
<evidence type="ECO:0000313" key="10">
    <source>
        <dbReference type="Proteomes" id="UP000245168"/>
    </source>
</evidence>
<dbReference type="PANTHER" id="PTHR35007:SF1">
    <property type="entry name" value="PILUS ASSEMBLY PROTEIN"/>
    <property type="match status" value="1"/>
</dbReference>
<evidence type="ECO:0000313" key="9">
    <source>
        <dbReference type="EMBL" id="PWE18590.1"/>
    </source>
</evidence>
<dbReference type="OrthoDB" id="9803381at2"/>